<dbReference type="EMBL" id="CADEHS020000005">
    <property type="protein sequence ID" value="CAG9941054.1"/>
    <property type="molecule type" value="Genomic_DNA"/>
</dbReference>
<gene>
    <name evidence="1" type="ORF">CRV2_00002479</name>
</gene>
<comment type="caution">
    <text evidence="1">The sequence shown here is derived from an EMBL/GenBank/DDBJ whole genome shotgun (WGS) entry which is preliminary data.</text>
</comment>
<protein>
    <submittedName>
        <fullName evidence="1">Uncharacterized protein</fullName>
    </submittedName>
</protein>
<evidence type="ECO:0000313" key="2">
    <source>
        <dbReference type="Proteomes" id="UP000836387"/>
    </source>
</evidence>
<proteinExistence type="predicted"/>
<reference evidence="1" key="1">
    <citation type="submission" date="2020-04" db="EMBL/GenBank/DDBJ databases">
        <authorList>
            <person name="Broberg M."/>
        </authorList>
    </citation>
    <scope>NUCLEOTIDE SEQUENCE</scope>
</reference>
<name>A0ACA9TJC5_BIOOC</name>
<evidence type="ECO:0000313" key="1">
    <source>
        <dbReference type="EMBL" id="CAG9941054.1"/>
    </source>
</evidence>
<organism evidence="1 2">
    <name type="scientific">Clonostachys rosea f. rosea IK726</name>
    <dbReference type="NCBI Taxonomy" id="1349383"/>
    <lineage>
        <taxon>Eukaryota</taxon>
        <taxon>Fungi</taxon>
        <taxon>Dikarya</taxon>
        <taxon>Ascomycota</taxon>
        <taxon>Pezizomycotina</taxon>
        <taxon>Sordariomycetes</taxon>
        <taxon>Hypocreomycetidae</taxon>
        <taxon>Hypocreales</taxon>
        <taxon>Bionectriaceae</taxon>
        <taxon>Clonostachys</taxon>
    </lineage>
</organism>
<keyword evidence="2" id="KW-1185">Reference proteome</keyword>
<accession>A0ACA9TJC5</accession>
<reference evidence="1" key="2">
    <citation type="submission" date="2021-10" db="EMBL/GenBank/DDBJ databases">
        <authorList>
            <person name="Piombo E."/>
        </authorList>
    </citation>
    <scope>NUCLEOTIDE SEQUENCE</scope>
</reference>
<sequence>MALSRPCVASLMRLETSDTHTLLRHRKRKHSFKPSREQQAIAELCSTKNVLVSARPGSGKTATAEAIVAAHPDKRVAVLTYSKRLQLETYQRLRTYSNCEVFTFHAMAGLLFGTLVRDDAILVEQRKKVLNRSELPQWDPEPFDIIVLDEFQDCTELLFWLANCFILANDRKMGGQSARLVVLGDEKQSIYGFRGTDDRYLTLAPELLGPLNRYPFVKAQLSQSFRLSIQSVRFINNTFLGGESYITSSKPGPKPIVIRCHLWQSRALAKQL</sequence>
<dbReference type="Proteomes" id="UP000836387">
    <property type="component" value="Unassembled WGS sequence"/>
</dbReference>